<gene>
    <name evidence="10" type="ORF">SAMN05216323_102633</name>
</gene>
<dbReference type="Gene3D" id="1.20.1540.10">
    <property type="entry name" value="Rhomboid-like"/>
    <property type="match status" value="1"/>
</dbReference>
<reference evidence="10 11" key="1">
    <citation type="submission" date="2016-09" db="EMBL/GenBank/DDBJ databases">
        <authorList>
            <person name="Capua I."/>
            <person name="De Benedictis P."/>
            <person name="Joannis T."/>
            <person name="Lombin L.H."/>
            <person name="Cattoli G."/>
        </authorList>
    </citation>
    <scope>NUCLEOTIDE SEQUENCE [LARGE SCALE GENOMIC DNA]</scope>
    <source>
        <strain evidence="10 11">A7P-90m</strain>
    </source>
</reference>
<dbReference type="Proteomes" id="UP000199452">
    <property type="component" value="Unassembled WGS sequence"/>
</dbReference>
<keyword evidence="6 7" id="KW-0472">Membrane</keyword>
<feature type="transmembrane region" description="Helical" evidence="7">
    <location>
        <begin position="20"/>
        <end position="40"/>
    </location>
</feature>
<feature type="transmembrane region" description="Helical" evidence="7">
    <location>
        <begin position="170"/>
        <end position="189"/>
    </location>
</feature>
<dbReference type="RefSeq" id="WP_092437912.1">
    <property type="nucleotide sequence ID" value="NZ_FMYP01000026.1"/>
</dbReference>
<evidence type="ECO:0000313" key="11">
    <source>
        <dbReference type="Proteomes" id="UP000199452"/>
    </source>
</evidence>
<dbReference type="GO" id="GO:0016020">
    <property type="term" value="C:membrane"/>
    <property type="evidence" value="ECO:0007669"/>
    <property type="project" value="UniProtKB-SubCell"/>
</dbReference>
<protein>
    <submittedName>
        <fullName evidence="10">Membrane associated serine protease, rhomboid family</fullName>
    </submittedName>
</protein>
<dbReference type="OrthoDB" id="680602at2"/>
<keyword evidence="3 7" id="KW-0812">Transmembrane</keyword>
<feature type="transmembrane region" description="Helical" evidence="7">
    <location>
        <begin position="79"/>
        <end position="97"/>
    </location>
</feature>
<dbReference type="InterPro" id="IPR022764">
    <property type="entry name" value="Peptidase_S54_rhomboid_dom"/>
</dbReference>
<evidence type="ECO:0000313" key="10">
    <source>
        <dbReference type="EMBL" id="SDC33486.1"/>
    </source>
</evidence>
<comment type="similarity">
    <text evidence="2">Belongs to the peptidase S54 family.</text>
</comment>
<evidence type="ECO:0000256" key="5">
    <source>
        <dbReference type="ARBA" id="ARBA00022989"/>
    </source>
</evidence>
<proteinExistence type="inferred from homology"/>
<evidence type="ECO:0000259" key="8">
    <source>
        <dbReference type="Pfam" id="PF01694"/>
    </source>
</evidence>
<dbReference type="PANTHER" id="PTHR43731">
    <property type="entry name" value="RHOMBOID PROTEASE"/>
    <property type="match status" value="1"/>
</dbReference>
<evidence type="ECO:0000256" key="4">
    <source>
        <dbReference type="ARBA" id="ARBA00022801"/>
    </source>
</evidence>
<feature type="transmembrane region" description="Helical" evidence="7">
    <location>
        <begin position="136"/>
        <end position="158"/>
    </location>
</feature>
<name>A0A1G6KSY6_9BACT</name>
<keyword evidence="4" id="KW-0378">Hydrolase</keyword>
<evidence type="ECO:0000256" key="1">
    <source>
        <dbReference type="ARBA" id="ARBA00004141"/>
    </source>
</evidence>
<dbReference type="InterPro" id="IPR050925">
    <property type="entry name" value="Rhomboid_protease_S54"/>
</dbReference>
<evidence type="ECO:0000256" key="2">
    <source>
        <dbReference type="ARBA" id="ARBA00009045"/>
    </source>
</evidence>
<dbReference type="GO" id="GO:0004252">
    <property type="term" value="F:serine-type endopeptidase activity"/>
    <property type="evidence" value="ECO:0007669"/>
    <property type="project" value="InterPro"/>
</dbReference>
<dbReference type="SUPFAM" id="SSF144091">
    <property type="entry name" value="Rhomboid-like"/>
    <property type="match status" value="1"/>
</dbReference>
<feature type="domain" description="DUF6576" evidence="9">
    <location>
        <begin position="249"/>
        <end position="287"/>
    </location>
</feature>
<dbReference type="EMBL" id="FMYP01000026">
    <property type="protein sequence ID" value="SDC33486.1"/>
    <property type="molecule type" value="Genomic_DNA"/>
</dbReference>
<evidence type="ECO:0000256" key="6">
    <source>
        <dbReference type="ARBA" id="ARBA00023136"/>
    </source>
</evidence>
<feature type="transmembrane region" description="Helical" evidence="7">
    <location>
        <begin position="109"/>
        <end position="130"/>
    </location>
</feature>
<keyword evidence="11" id="KW-1185">Reference proteome</keyword>
<dbReference type="Pfam" id="PF20216">
    <property type="entry name" value="DUF6576"/>
    <property type="match status" value="1"/>
</dbReference>
<keyword evidence="5 7" id="KW-1133">Transmembrane helix</keyword>
<evidence type="ECO:0000256" key="3">
    <source>
        <dbReference type="ARBA" id="ARBA00022692"/>
    </source>
</evidence>
<dbReference type="GO" id="GO:0006508">
    <property type="term" value="P:proteolysis"/>
    <property type="evidence" value="ECO:0007669"/>
    <property type="project" value="UniProtKB-KW"/>
</dbReference>
<dbReference type="STRING" id="1640674.SAMN05216323_102633"/>
<comment type="subcellular location">
    <subcellularLocation>
        <location evidence="1">Membrane</location>
        <topology evidence="1">Multi-pass membrane protein</topology>
    </subcellularLocation>
</comment>
<dbReference type="InterPro" id="IPR046483">
    <property type="entry name" value="DUF6576"/>
</dbReference>
<evidence type="ECO:0000259" key="9">
    <source>
        <dbReference type="Pfam" id="PF20216"/>
    </source>
</evidence>
<evidence type="ECO:0000256" key="7">
    <source>
        <dbReference type="SAM" id="Phobius"/>
    </source>
</evidence>
<dbReference type="Pfam" id="PF01694">
    <property type="entry name" value="Rhomboid"/>
    <property type="match status" value="1"/>
</dbReference>
<dbReference type="AlphaFoldDB" id="A0A1G6KSY6"/>
<feature type="domain" description="Peptidase S54 rhomboid" evidence="8">
    <location>
        <begin position="66"/>
        <end position="212"/>
    </location>
</feature>
<organism evidence="10 11">
    <name type="scientific">Williamwhitmania taraxaci</name>
    <dbReference type="NCBI Taxonomy" id="1640674"/>
    <lineage>
        <taxon>Bacteria</taxon>
        <taxon>Pseudomonadati</taxon>
        <taxon>Bacteroidota</taxon>
        <taxon>Bacteroidia</taxon>
        <taxon>Bacteroidales</taxon>
        <taxon>Williamwhitmaniaceae</taxon>
        <taxon>Williamwhitmania</taxon>
    </lineage>
</organism>
<keyword evidence="10" id="KW-0645">Protease</keyword>
<dbReference type="PANTHER" id="PTHR43731:SF14">
    <property type="entry name" value="PRESENILIN-ASSOCIATED RHOMBOID-LIKE PROTEIN, MITOCHONDRIAL"/>
    <property type="match status" value="1"/>
</dbReference>
<sequence>MSIGQEIKQSFKQGSLHTKLIYVNIGVFLAVSIVNVIMLISGNRDYFSLLEWLQVPSYLPHLISTPWTLVTYMFTHENLFHILFNLLALYWFGQIFLRFFTQKQLLSTYLWGGLAGGILFVLAFNAIPLFVEMKYLSVMIGASASIMAITFAAATYAPNHTIYLLFFGEVRLKYIALVYLIIDLISIAGTNAGGHIAHLGGALAGYLIALKLKQNSTTNLGLGWVEGIFNVFSSERNKMKVVHKRNMSDMEYNATKVKRESNINDILDKINKTGYESLTKEEREELFKLGNKN</sequence>
<accession>A0A1G6KSY6</accession>
<dbReference type="InterPro" id="IPR035952">
    <property type="entry name" value="Rhomboid-like_sf"/>
</dbReference>